<organism evidence="2 3">
    <name type="scientific">Apolygus lucorum</name>
    <name type="common">Small green plant bug</name>
    <name type="synonym">Lygocoris lucorum</name>
    <dbReference type="NCBI Taxonomy" id="248454"/>
    <lineage>
        <taxon>Eukaryota</taxon>
        <taxon>Metazoa</taxon>
        <taxon>Ecdysozoa</taxon>
        <taxon>Arthropoda</taxon>
        <taxon>Hexapoda</taxon>
        <taxon>Insecta</taxon>
        <taxon>Pterygota</taxon>
        <taxon>Neoptera</taxon>
        <taxon>Paraneoptera</taxon>
        <taxon>Hemiptera</taxon>
        <taxon>Heteroptera</taxon>
        <taxon>Panheteroptera</taxon>
        <taxon>Cimicomorpha</taxon>
        <taxon>Miridae</taxon>
        <taxon>Mirini</taxon>
        <taxon>Apolygus</taxon>
    </lineage>
</organism>
<sequence length="165" mass="18509">MEEAIDEDSGVGMPELEFLSEELTIYECRELAKTLDLVKRVAEIEGEDRTCLDDLVKYVKELTAEGPDVVQSVIRHKLANIGRKDLADWLSRAGNTKVVGNTAQRRQYNDDAAYDGSNKTEDVDAWTYLDFAICTLATWAFLTLAWLVIQLIVINMKATAMASMI</sequence>
<evidence type="ECO:0000313" key="3">
    <source>
        <dbReference type="Proteomes" id="UP000466442"/>
    </source>
</evidence>
<dbReference type="OrthoDB" id="6066069at2759"/>
<dbReference type="Proteomes" id="UP000466442">
    <property type="component" value="Linkage Group LG9"/>
</dbReference>
<evidence type="ECO:0000313" key="2">
    <source>
        <dbReference type="EMBL" id="KAF6204676.1"/>
    </source>
</evidence>
<proteinExistence type="predicted"/>
<accession>A0A8S9X9D3</accession>
<reference evidence="2" key="1">
    <citation type="journal article" date="2021" name="Mol. Ecol. Resour.">
        <title>Apolygus lucorum genome provides insights into omnivorousness and mesophyll feeding.</title>
        <authorList>
            <person name="Liu Y."/>
            <person name="Liu H."/>
            <person name="Wang H."/>
            <person name="Huang T."/>
            <person name="Liu B."/>
            <person name="Yang B."/>
            <person name="Yin L."/>
            <person name="Li B."/>
            <person name="Zhang Y."/>
            <person name="Zhang S."/>
            <person name="Jiang F."/>
            <person name="Zhang X."/>
            <person name="Ren Y."/>
            <person name="Wang B."/>
            <person name="Wang S."/>
            <person name="Lu Y."/>
            <person name="Wu K."/>
            <person name="Fan W."/>
            <person name="Wang G."/>
        </authorList>
    </citation>
    <scope>NUCLEOTIDE SEQUENCE</scope>
    <source>
        <strain evidence="2">12Hb</strain>
    </source>
</reference>
<keyword evidence="1" id="KW-1133">Transmembrane helix</keyword>
<feature type="transmembrane region" description="Helical" evidence="1">
    <location>
        <begin position="136"/>
        <end position="154"/>
    </location>
</feature>
<gene>
    <name evidence="2" type="ORF">GE061_018837</name>
</gene>
<name>A0A8S9X9D3_APOLU</name>
<evidence type="ECO:0000256" key="1">
    <source>
        <dbReference type="SAM" id="Phobius"/>
    </source>
</evidence>
<protein>
    <submittedName>
        <fullName evidence="2">Uncharacterized protein</fullName>
    </submittedName>
</protein>
<dbReference type="AlphaFoldDB" id="A0A8S9X9D3"/>
<keyword evidence="3" id="KW-1185">Reference proteome</keyword>
<keyword evidence="1" id="KW-0812">Transmembrane</keyword>
<dbReference type="EMBL" id="WIXP02000009">
    <property type="protein sequence ID" value="KAF6204676.1"/>
    <property type="molecule type" value="Genomic_DNA"/>
</dbReference>
<keyword evidence="1" id="KW-0472">Membrane</keyword>
<comment type="caution">
    <text evidence="2">The sequence shown here is derived from an EMBL/GenBank/DDBJ whole genome shotgun (WGS) entry which is preliminary data.</text>
</comment>